<proteinExistence type="predicted"/>
<reference evidence="2 3" key="1">
    <citation type="submission" date="2019-09" db="EMBL/GenBank/DDBJ databases">
        <title>Chitinophaga ginsengihumi sp. nov., isolated from soil of ginseng rhizosphere.</title>
        <authorList>
            <person name="Lee J."/>
        </authorList>
    </citation>
    <scope>NUCLEOTIDE SEQUENCE [LARGE SCALE GENOMIC DNA]</scope>
    <source>
        <strain evidence="2 3">BN140078</strain>
    </source>
</reference>
<feature type="transmembrane region" description="Helical" evidence="1">
    <location>
        <begin position="66"/>
        <end position="90"/>
    </location>
</feature>
<comment type="caution">
    <text evidence="2">The sequence shown here is derived from an EMBL/GenBank/DDBJ whole genome shotgun (WGS) entry which is preliminary data.</text>
</comment>
<keyword evidence="3" id="KW-1185">Reference proteome</keyword>
<keyword evidence="1" id="KW-0472">Membrane</keyword>
<name>A0A5B2VN79_9BACT</name>
<feature type="transmembrane region" description="Helical" evidence="1">
    <location>
        <begin position="5"/>
        <end position="23"/>
    </location>
</feature>
<dbReference type="EMBL" id="VUOC01000004">
    <property type="protein sequence ID" value="KAA2240224.1"/>
    <property type="molecule type" value="Genomic_DNA"/>
</dbReference>
<protein>
    <submittedName>
        <fullName evidence="2">Uncharacterized protein</fullName>
    </submittedName>
</protein>
<evidence type="ECO:0000256" key="1">
    <source>
        <dbReference type="SAM" id="Phobius"/>
    </source>
</evidence>
<dbReference type="RefSeq" id="WP_149841402.1">
    <property type="nucleotide sequence ID" value="NZ_VUOC01000004.1"/>
</dbReference>
<feature type="transmembrane region" description="Helical" evidence="1">
    <location>
        <begin position="102"/>
        <end position="124"/>
    </location>
</feature>
<feature type="transmembrane region" description="Helical" evidence="1">
    <location>
        <begin position="35"/>
        <end position="54"/>
    </location>
</feature>
<dbReference type="Proteomes" id="UP000324611">
    <property type="component" value="Unassembled WGS sequence"/>
</dbReference>
<accession>A0A5B2VN79</accession>
<evidence type="ECO:0000313" key="3">
    <source>
        <dbReference type="Proteomes" id="UP000324611"/>
    </source>
</evidence>
<keyword evidence="1" id="KW-0812">Transmembrane</keyword>
<organism evidence="2 3">
    <name type="scientific">Chitinophaga agrisoli</name>
    <dbReference type="NCBI Taxonomy" id="2607653"/>
    <lineage>
        <taxon>Bacteria</taxon>
        <taxon>Pseudomonadati</taxon>
        <taxon>Bacteroidota</taxon>
        <taxon>Chitinophagia</taxon>
        <taxon>Chitinophagales</taxon>
        <taxon>Chitinophagaceae</taxon>
        <taxon>Chitinophaga</taxon>
    </lineage>
</organism>
<evidence type="ECO:0000313" key="2">
    <source>
        <dbReference type="EMBL" id="KAA2240224.1"/>
    </source>
</evidence>
<keyword evidence="1" id="KW-1133">Transmembrane helix</keyword>
<sequence>MNDRFFFKLFLVFSILNGTFVLLKPRLLDAGMHFNVLLIGNLLLAGITGLSYFMSRKGLAAANNHVFVRSVYGSTFSKLMCCMVGILVYVLINRPNVSRATIFTLMFLYLVYTVFETLSLYRLLKKKT</sequence>
<reference evidence="2 3" key="2">
    <citation type="submission" date="2019-09" db="EMBL/GenBank/DDBJ databases">
        <authorList>
            <person name="Jin C."/>
        </authorList>
    </citation>
    <scope>NUCLEOTIDE SEQUENCE [LARGE SCALE GENOMIC DNA]</scope>
    <source>
        <strain evidence="2 3">BN140078</strain>
    </source>
</reference>
<gene>
    <name evidence="2" type="ORF">F0L74_29095</name>
</gene>
<dbReference type="AlphaFoldDB" id="A0A5B2VN79"/>